<gene>
    <name evidence="1" type="primary">RTase_3</name>
    <name evidence="1" type="ORF">N1851_000543</name>
</gene>
<proteinExistence type="predicted"/>
<dbReference type="GO" id="GO:0003964">
    <property type="term" value="F:RNA-directed DNA polymerase activity"/>
    <property type="evidence" value="ECO:0007669"/>
    <property type="project" value="UniProtKB-KW"/>
</dbReference>
<dbReference type="PANTHER" id="PTHR33332">
    <property type="entry name" value="REVERSE TRANSCRIPTASE DOMAIN-CONTAINING PROTEIN"/>
    <property type="match status" value="1"/>
</dbReference>
<protein>
    <submittedName>
        <fullName evidence="1">RNA-directed DNA polymerase from transposon BS</fullName>
    </submittedName>
</protein>
<reference evidence="1" key="1">
    <citation type="journal article" date="2023" name="Front. Mar. Sci.">
        <title>A new Merluccius polli reference genome to investigate the effects of global change in West African waters.</title>
        <authorList>
            <person name="Mateo J.L."/>
            <person name="Blanco-Fernandez C."/>
            <person name="Garcia-Vazquez E."/>
            <person name="Machado-Schiaffino G."/>
        </authorList>
    </citation>
    <scope>NUCLEOTIDE SEQUENCE</scope>
    <source>
        <strain evidence="1">C29</strain>
        <tissue evidence="1">Fin</tissue>
    </source>
</reference>
<keyword evidence="2" id="KW-1185">Reference proteome</keyword>
<dbReference type="AlphaFoldDB" id="A0AA47NBV6"/>
<organism evidence="1 2">
    <name type="scientific">Merluccius polli</name>
    <name type="common">Benguela hake</name>
    <name type="synonym">Merluccius cadenati</name>
    <dbReference type="NCBI Taxonomy" id="89951"/>
    <lineage>
        <taxon>Eukaryota</taxon>
        <taxon>Metazoa</taxon>
        <taxon>Chordata</taxon>
        <taxon>Craniata</taxon>
        <taxon>Vertebrata</taxon>
        <taxon>Euteleostomi</taxon>
        <taxon>Actinopterygii</taxon>
        <taxon>Neopterygii</taxon>
        <taxon>Teleostei</taxon>
        <taxon>Neoteleostei</taxon>
        <taxon>Acanthomorphata</taxon>
        <taxon>Zeiogadaria</taxon>
        <taxon>Gadariae</taxon>
        <taxon>Gadiformes</taxon>
        <taxon>Gadoidei</taxon>
        <taxon>Merlucciidae</taxon>
        <taxon>Merluccius</taxon>
    </lineage>
</organism>
<keyword evidence="1" id="KW-0695">RNA-directed DNA polymerase</keyword>
<keyword evidence="1" id="KW-0808">Transferase</keyword>
<dbReference type="Proteomes" id="UP001174136">
    <property type="component" value="Unassembled WGS sequence"/>
</dbReference>
<comment type="caution">
    <text evidence="1">The sequence shown here is derived from an EMBL/GenBank/DDBJ whole genome shotgun (WGS) entry which is preliminary data.</text>
</comment>
<evidence type="ECO:0000313" key="2">
    <source>
        <dbReference type="Proteomes" id="UP001174136"/>
    </source>
</evidence>
<keyword evidence="1" id="KW-0548">Nucleotidyltransferase</keyword>
<accession>A0AA47NBV6</accession>
<sequence>MWAFTTAVVKSSFYHLRQLAKIKPILSRQQFEVVIHAFVTTRLDYCNALYVGQLLEVVTVEMSKLKTWFDLNKLSLNLNKTKLMTFGHRKINTQVKVMINNINIERVYENKFLGVILDHKICWKPHIKYVKAKVSRSIGVLGKARHILNERALYNLYCSLVLPYLNYCVEVWGNTYKTNTQSICILQKRAIRIVNNVGYRDHTNILFLKVHALKFRDLVEFKTAQIMYKAKNKQLPGNIQRLFTEREGGYNLRGELNMKQHYARTNIKSMCISICGVVLWNGLEEKIKQSINVIEFKKMYKKYIFTRHEHITPILASLQWLPIHFRIHFKIILFAFKSLNGLAPPYLSELLHPYTPTRCLRSADQLLLRQPKTKRKLRGDRAFAVAAPNLWNDLPQHIGQASSLSVFKSLVKTHLFSLAFDT</sequence>
<name>A0AA47NBV6_MERPO</name>
<dbReference type="EMBL" id="JAOPHQ010000025">
    <property type="protein sequence ID" value="KAK0156173.1"/>
    <property type="molecule type" value="Genomic_DNA"/>
</dbReference>
<evidence type="ECO:0000313" key="1">
    <source>
        <dbReference type="EMBL" id="KAK0156173.1"/>
    </source>
</evidence>